<evidence type="ECO:0000256" key="1">
    <source>
        <dbReference type="ARBA" id="ARBA00001957"/>
    </source>
</evidence>
<dbReference type="SUPFAM" id="SSF53474">
    <property type="entry name" value="alpha/beta-Hydrolases"/>
    <property type="match status" value="1"/>
</dbReference>
<dbReference type="InterPro" id="IPR010071">
    <property type="entry name" value="AA_adenyl_dom"/>
</dbReference>
<dbReference type="SMART" id="SM00824">
    <property type="entry name" value="PKS_TE"/>
    <property type="match status" value="1"/>
</dbReference>
<dbReference type="SMART" id="SM00823">
    <property type="entry name" value="PKS_PP"/>
    <property type="match status" value="1"/>
</dbReference>
<comment type="cofactor">
    <cofactor evidence="1">
        <name>pantetheine 4'-phosphate</name>
        <dbReference type="ChEBI" id="CHEBI:47942"/>
    </cofactor>
</comment>
<protein>
    <recommendedName>
        <fullName evidence="8">Amino acid adenylation domain-containing protein</fullName>
    </recommendedName>
</protein>
<dbReference type="PROSITE" id="PS00455">
    <property type="entry name" value="AMP_BINDING"/>
    <property type="match status" value="1"/>
</dbReference>
<dbReference type="PROSITE" id="PS51471">
    <property type="entry name" value="FE2OG_OXY"/>
    <property type="match status" value="1"/>
</dbReference>
<dbReference type="Gene3D" id="1.10.1200.10">
    <property type="entry name" value="ACP-like"/>
    <property type="match status" value="1"/>
</dbReference>
<sequence length="1508" mass="161326">MTDISERRRELVELLLRGRNAPEAPVRRPATSALLSRAQQRLWFLEQRNPGTAQNNIALRLDLEQHPTRAGLEAAFGRLQELHPALRLRVSGSPEAPVQEVTASPEVPLDWHDLTDDTVEAALRRAGALAEDAARRPLDLSRPPLYRTTAILLPDGTWQLVMIFHHLVVDGWSVGVLFADLARLLSGGEPETPAVEFVDWVSRNDDGPAPDGVQEYWAGRFADAPAATTLALHESAAEDPGLGGGLIPFRLDDELAEALQSLAERLGVTLNAVCLAAFKVVLRRFTDSPAVVVGSPTAGRQDPELDRVVGFFVRTLALRTDIALDDPFAEVARRVNRTVLDALDHQPMPFDELVALTGSSGDRSGSPLFRTMFAWLNATTDAPEWNGRLRGLHDLDSGTAKFDLTFSCSELGDGISGSVEWARRGTDEIAARGALAAFLAVLREVVRRPDTPVAAIPLAEPDHADADAGRPGADRLSLADGLFRQAALTPQAVALVDAHGDTLGYADLADRVAALAEHLREAGLRPGDRVALLLERSTDLVVAVHAVTAAGCGYVPIDTTAPPTRIAELLASADAKAVLLHGRTRELLPDGPWQVLDAAAAPMAPAPWRTTPAPAGGHAYLLYTSGSTGRPKLVAFPTDASQAFLDWLQDRMPLDGEDRVLLKTPYGFDVSVWELFWPLQRGAALVVAAPTGHADPAYLASLIRRERVTVVNFVPSILEYFLEQPTAGECDTLRHVLSAGEALTPALRDRVQEQLRATLVNLYGPTETNAVTAYICARERGTETVPIGTALPHARLYVLDAELRPVPDGLPGELYIGGPLGTAIGYWEQPGLTAERFVPDPFGPEPGRRLYRTGDAVRRLPDGGYQYLGRLDRQVKLHGVRIEPAEIEAVLAAHPSVGSARVLVLGGQHSEELVAFCTPDGQAMPDPDELRGWAAARLPRQLVPRTLLTLPQLPLNTNGKTDTATLAAIWREQHSAGRAVPAAADRGPVEQSIRAAFEEVLGHAVPDAESTFFELGGNSLLLLRLAAVVERRTGFRPGIAELAQHPTAALLSGLVRSRSAADGLLVPLTRVAADGPRLLLLPAASGSALAYAPLARELAPGLAVLGANAPGLGGNPPRTVPEFVAELLPTVERLAAEGPLVLAGWSFGGVLAYELGTALSARGLPPAAVAMFDSWVPEPEEGPASSDEDGLGFLRAQGLVPDGLGAEELRAMAVMVAATTEAFHTYRPSPGTPDFPVHLIRAAGGYPGLVDGGYDDGRGWAGTVPLLRTSDVAADHFGMLRPPAIHELAEQVRSITARAASGDHPHTPGRITVSIAKQTLQNDGVVLLRQGESCYSAEEIEDLITLSLKLPHPDGIGEENRVGVGRIVVDPVDIVRAELGYAPAKVEAPEIAEQILAIAASEKALAFWADCFGLETATVSRAQTNFLYPGGEVGFHNDHESNPGYRISIVIGLTNDYTGGEFIAQVTPEDERRFRVNRGEILVAKPELQHAVSVVESGKRMSLILFMS</sequence>
<dbReference type="InterPro" id="IPR045851">
    <property type="entry name" value="AMP-bd_C_sf"/>
</dbReference>
<dbReference type="InterPro" id="IPR036736">
    <property type="entry name" value="ACP-like_sf"/>
</dbReference>
<evidence type="ECO:0000313" key="7">
    <source>
        <dbReference type="Proteomes" id="UP001422759"/>
    </source>
</evidence>
<dbReference type="InterPro" id="IPR023213">
    <property type="entry name" value="CAT-like_dom_sf"/>
</dbReference>
<evidence type="ECO:0000256" key="3">
    <source>
        <dbReference type="ARBA" id="ARBA00022553"/>
    </source>
</evidence>
<feature type="domain" description="Carrier" evidence="4">
    <location>
        <begin position="984"/>
        <end position="1059"/>
    </location>
</feature>
<gene>
    <name evidence="6" type="ORF">GCM10009760_21340</name>
</gene>
<dbReference type="PANTHER" id="PTHR45527">
    <property type="entry name" value="NONRIBOSOMAL PEPTIDE SYNTHETASE"/>
    <property type="match status" value="1"/>
</dbReference>
<evidence type="ECO:0000259" key="4">
    <source>
        <dbReference type="PROSITE" id="PS50075"/>
    </source>
</evidence>
<keyword evidence="3" id="KW-0597">Phosphoprotein</keyword>
<dbReference type="PANTHER" id="PTHR45527:SF1">
    <property type="entry name" value="FATTY ACID SYNTHASE"/>
    <property type="match status" value="1"/>
</dbReference>
<dbReference type="InterPro" id="IPR005123">
    <property type="entry name" value="Oxoglu/Fe-dep_dioxygenase_dom"/>
</dbReference>
<evidence type="ECO:0000313" key="6">
    <source>
        <dbReference type="EMBL" id="GAA2139288.1"/>
    </source>
</evidence>
<dbReference type="InterPro" id="IPR042099">
    <property type="entry name" value="ANL_N_sf"/>
</dbReference>
<dbReference type="Pfam" id="PF13193">
    <property type="entry name" value="AMP-binding_C"/>
    <property type="match status" value="1"/>
</dbReference>
<dbReference type="InterPro" id="IPR025110">
    <property type="entry name" value="AMP-bd_C"/>
</dbReference>
<organism evidence="6 7">
    <name type="scientific">Kitasatospora kazusensis</name>
    <dbReference type="NCBI Taxonomy" id="407974"/>
    <lineage>
        <taxon>Bacteria</taxon>
        <taxon>Bacillati</taxon>
        <taxon>Actinomycetota</taxon>
        <taxon>Actinomycetes</taxon>
        <taxon>Kitasatosporales</taxon>
        <taxon>Streptomycetaceae</taxon>
        <taxon>Kitasatospora</taxon>
    </lineage>
</organism>
<dbReference type="InterPro" id="IPR001242">
    <property type="entry name" value="Condensation_dom"/>
</dbReference>
<dbReference type="SUPFAM" id="SSF47336">
    <property type="entry name" value="ACP-like"/>
    <property type="match status" value="1"/>
</dbReference>
<dbReference type="RefSeq" id="WP_344463302.1">
    <property type="nucleotide sequence ID" value="NZ_BAAANT010000009.1"/>
</dbReference>
<dbReference type="InterPro" id="IPR020802">
    <property type="entry name" value="TesA-like"/>
</dbReference>
<dbReference type="Proteomes" id="UP001422759">
    <property type="component" value="Unassembled WGS sequence"/>
</dbReference>
<dbReference type="CDD" id="cd19531">
    <property type="entry name" value="LCL_NRPS-like"/>
    <property type="match status" value="1"/>
</dbReference>
<proteinExistence type="predicted"/>
<dbReference type="Gene3D" id="2.60.120.620">
    <property type="entry name" value="q2cbj1_9rhob like domain"/>
    <property type="match status" value="1"/>
</dbReference>
<comment type="caution">
    <text evidence="6">The sequence shown here is derived from an EMBL/GenBank/DDBJ whole genome shotgun (WGS) entry which is preliminary data.</text>
</comment>
<dbReference type="InterPro" id="IPR029058">
    <property type="entry name" value="AB_hydrolase_fold"/>
</dbReference>
<dbReference type="Gene3D" id="3.40.50.12780">
    <property type="entry name" value="N-terminal domain of ligase-like"/>
    <property type="match status" value="1"/>
</dbReference>
<dbReference type="InterPro" id="IPR000873">
    <property type="entry name" value="AMP-dep_synth/lig_dom"/>
</dbReference>
<dbReference type="Pfam" id="PF00501">
    <property type="entry name" value="AMP-binding"/>
    <property type="match status" value="1"/>
</dbReference>
<dbReference type="InterPro" id="IPR001031">
    <property type="entry name" value="Thioesterase"/>
</dbReference>
<dbReference type="Gene3D" id="3.30.559.30">
    <property type="entry name" value="Nonribosomal peptide synthetase, condensation domain"/>
    <property type="match status" value="1"/>
</dbReference>
<keyword evidence="2" id="KW-0596">Phosphopantetheine</keyword>
<dbReference type="SUPFAM" id="SSF52777">
    <property type="entry name" value="CoA-dependent acyltransferases"/>
    <property type="match status" value="2"/>
</dbReference>
<dbReference type="InterPro" id="IPR020806">
    <property type="entry name" value="PKS_PP-bd"/>
</dbReference>
<dbReference type="Pfam" id="PF00668">
    <property type="entry name" value="Condensation"/>
    <property type="match status" value="1"/>
</dbReference>
<dbReference type="Pfam" id="PF00550">
    <property type="entry name" value="PP-binding"/>
    <property type="match status" value="1"/>
</dbReference>
<dbReference type="EMBL" id="BAAANT010000009">
    <property type="protein sequence ID" value="GAA2139288.1"/>
    <property type="molecule type" value="Genomic_DNA"/>
</dbReference>
<evidence type="ECO:0000256" key="2">
    <source>
        <dbReference type="ARBA" id="ARBA00022450"/>
    </source>
</evidence>
<dbReference type="NCBIfam" id="TIGR01733">
    <property type="entry name" value="AA-adenyl-dom"/>
    <property type="match status" value="1"/>
</dbReference>
<evidence type="ECO:0000259" key="5">
    <source>
        <dbReference type="PROSITE" id="PS51471"/>
    </source>
</evidence>
<reference evidence="6 7" key="1">
    <citation type="journal article" date="2019" name="Int. J. Syst. Evol. Microbiol.">
        <title>The Global Catalogue of Microorganisms (GCM) 10K type strain sequencing project: providing services to taxonomists for standard genome sequencing and annotation.</title>
        <authorList>
            <consortium name="The Broad Institute Genomics Platform"/>
            <consortium name="The Broad Institute Genome Sequencing Center for Infectious Disease"/>
            <person name="Wu L."/>
            <person name="Ma J."/>
        </authorList>
    </citation>
    <scope>NUCLEOTIDE SEQUENCE [LARGE SCALE GENOMIC DNA]</scope>
    <source>
        <strain evidence="6 7">JCM 14560</strain>
    </source>
</reference>
<dbReference type="InterPro" id="IPR009081">
    <property type="entry name" value="PP-bd_ACP"/>
</dbReference>
<dbReference type="Pfam" id="PF00975">
    <property type="entry name" value="Thioesterase"/>
    <property type="match status" value="1"/>
</dbReference>
<name>A0ABN2ZAH3_9ACTN</name>
<dbReference type="SUPFAM" id="SSF56801">
    <property type="entry name" value="Acetyl-CoA synthetase-like"/>
    <property type="match status" value="1"/>
</dbReference>
<dbReference type="Gene3D" id="3.30.559.10">
    <property type="entry name" value="Chloramphenicol acetyltransferase-like domain"/>
    <property type="match status" value="1"/>
</dbReference>
<dbReference type="PROSITE" id="PS50075">
    <property type="entry name" value="CARRIER"/>
    <property type="match status" value="1"/>
</dbReference>
<keyword evidence="7" id="KW-1185">Reference proteome</keyword>
<dbReference type="Gene3D" id="3.30.300.30">
    <property type="match status" value="1"/>
</dbReference>
<accession>A0ABN2ZAH3</accession>
<feature type="domain" description="Fe2OG dioxygenase" evidence="5">
    <location>
        <begin position="1413"/>
        <end position="1508"/>
    </location>
</feature>
<evidence type="ECO:0008006" key="8">
    <source>
        <dbReference type="Google" id="ProtNLM"/>
    </source>
</evidence>
<dbReference type="Gene3D" id="3.40.50.1820">
    <property type="entry name" value="alpha/beta hydrolase"/>
    <property type="match status" value="1"/>
</dbReference>
<dbReference type="InterPro" id="IPR020845">
    <property type="entry name" value="AMP-binding_CS"/>
</dbReference>